<gene>
    <name evidence="2" type="ORF">MPHL21000_19580</name>
</gene>
<feature type="transmembrane region" description="Helical" evidence="1">
    <location>
        <begin position="21"/>
        <end position="45"/>
    </location>
</feature>
<evidence type="ECO:0000256" key="1">
    <source>
        <dbReference type="SAM" id="Phobius"/>
    </source>
</evidence>
<dbReference type="RefSeq" id="WP_050982742.1">
    <property type="nucleotide sequence ID" value="NZ_ANBO01000034.1"/>
</dbReference>
<dbReference type="AlphaFoldDB" id="A0A5N5UV22"/>
<dbReference type="GeneID" id="74301172"/>
<feature type="transmembrane region" description="Helical" evidence="1">
    <location>
        <begin position="51"/>
        <end position="68"/>
    </location>
</feature>
<proteinExistence type="predicted"/>
<name>A0A5N5UV22_MYCPH</name>
<keyword evidence="3" id="KW-1185">Reference proteome</keyword>
<comment type="caution">
    <text evidence="2">The sequence shown here is derived from an EMBL/GenBank/DDBJ whole genome shotgun (WGS) entry which is preliminary data.</text>
</comment>
<keyword evidence="1" id="KW-0472">Membrane</keyword>
<protein>
    <submittedName>
        <fullName evidence="2">Uncharacterized protein</fullName>
    </submittedName>
</protein>
<keyword evidence="1" id="KW-0812">Transmembrane</keyword>
<reference evidence="2 3" key="1">
    <citation type="submission" date="2012-10" db="EMBL/GenBank/DDBJ databases">
        <title>The draft sequence of the Mycobacterium pheli genome.</title>
        <authorList>
            <person name="Pettersson B.M.F."/>
            <person name="Das S."/>
            <person name="Dasgupta S."/>
            <person name="Bhattacharya A."/>
            <person name="Kirsebom L.A."/>
        </authorList>
    </citation>
    <scope>NUCLEOTIDE SEQUENCE [LARGE SCALE GENOMIC DNA]</scope>
    <source>
        <strain evidence="2 3">CCUG 21000</strain>
    </source>
</reference>
<evidence type="ECO:0000313" key="2">
    <source>
        <dbReference type="EMBL" id="KAB7753433.1"/>
    </source>
</evidence>
<dbReference type="Proteomes" id="UP000325690">
    <property type="component" value="Unassembled WGS sequence"/>
</dbReference>
<organism evidence="2 3">
    <name type="scientific">Mycolicibacterium phlei DSM 43239 = CCUG 21000</name>
    <dbReference type="NCBI Taxonomy" id="1226750"/>
    <lineage>
        <taxon>Bacteria</taxon>
        <taxon>Bacillati</taxon>
        <taxon>Actinomycetota</taxon>
        <taxon>Actinomycetes</taxon>
        <taxon>Mycobacteriales</taxon>
        <taxon>Mycobacteriaceae</taxon>
        <taxon>Mycolicibacterium</taxon>
    </lineage>
</organism>
<keyword evidence="1" id="KW-1133">Transmembrane helix</keyword>
<accession>A0A5N5UV22</accession>
<dbReference type="EMBL" id="ANBP01000034">
    <property type="protein sequence ID" value="KAB7753433.1"/>
    <property type="molecule type" value="Genomic_DNA"/>
</dbReference>
<evidence type="ECO:0000313" key="3">
    <source>
        <dbReference type="Proteomes" id="UP000325690"/>
    </source>
</evidence>
<sequence length="69" mass="7242">MPRDPMTRMDRHSVRPGGAIGVRWFYALLLALIAVAAVVGVVATASMGQTPMAIAIGLISLAFFSRIGA</sequence>